<sequence>MVLTVMLAIVIGSTALVFNSINRRTISTQQQVVMQASIDDNLRQIKTLARRYTCCSGVCTTTIPTTFGVVSGTTQPCATNNPLDDRYYFPQVDLASTTANFPNTTTSSEQIAVEQLCANNTAFLTPFQTAVNALPQPVNATRTTAIQPERILRVTFTDNNSNNRVTRVENIIPHMAYFCP</sequence>
<dbReference type="EMBL" id="PVWP01000004">
    <property type="protein sequence ID" value="PSB37816.1"/>
    <property type="molecule type" value="Genomic_DNA"/>
</dbReference>
<dbReference type="Proteomes" id="UP000238218">
    <property type="component" value="Unassembled WGS sequence"/>
</dbReference>
<proteinExistence type="predicted"/>
<evidence type="ECO:0000313" key="1">
    <source>
        <dbReference type="EMBL" id="PSB37816.1"/>
    </source>
</evidence>
<accession>A0ABX5FAB0</accession>
<name>A0ABX5FAB0_9CHRO</name>
<comment type="caution">
    <text evidence="1">The sequence shown here is derived from an EMBL/GenBank/DDBJ whole genome shotgun (WGS) entry which is preliminary data.</text>
</comment>
<reference evidence="1 2" key="2">
    <citation type="submission" date="2018-03" db="EMBL/GenBank/DDBJ databases">
        <title>The ancient ancestry and fast evolution of plastids.</title>
        <authorList>
            <person name="Moore K.R."/>
            <person name="Magnabosco C."/>
            <person name="Momper L."/>
            <person name="Gold D.A."/>
            <person name="Bosak T."/>
            <person name="Fournier G.P."/>
        </authorList>
    </citation>
    <scope>NUCLEOTIDE SEQUENCE [LARGE SCALE GENOMIC DNA]</scope>
    <source>
        <strain evidence="1 2">CCALA 015</strain>
    </source>
</reference>
<evidence type="ECO:0000313" key="2">
    <source>
        <dbReference type="Proteomes" id="UP000238218"/>
    </source>
</evidence>
<organism evidence="1 2">
    <name type="scientific">Aphanothece cf. minutissima CCALA 015</name>
    <dbReference type="NCBI Taxonomy" id="2107695"/>
    <lineage>
        <taxon>Bacteria</taxon>
        <taxon>Bacillati</taxon>
        <taxon>Cyanobacteriota</taxon>
        <taxon>Cyanophyceae</taxon>
        <taxon>Oscillatoriophycideae</taxon>
        <taxon>Chroococcales</taxon>
        <taxon>Aphanothecaceae</taxon>
        <taxon>Aphanothece</taxon>
    </lineage>
</organism>
<gene>
    <name evidence="1" type="ORF">C7B81_06805</name>
</gene>
<protein>
    <recommendedName>
        <fullName evidence="3">Prepilin-type cleavage/methylation domain-containing protein</fullName>
    </recommendedName>
</protein>
<reference evidence="1 2" key="1">
    <citation type="submission" date="2018-02" db="EMBL/GenBank/DDBJ databases">
        <authorList>
            <person name="Moore K."/>
            <person name="Momper L."/>
        </authorList>
    </citation>
    <scope>NUCLEOTIDE SEQUENCE [LARGE SCALE GENOMIC DNA]</scope>
    <source>
        <strain evidence="1 2">CCALA 015</strain>
    </source>
</reference>
<evidence type="ECO:0008006" key="3">
    <source>
        <dbReference type="Google" id="ProtNLM"/>
    </source>
</evidence>
<keyword evidence="2" id="KW-1185">Reference proteome</keyword>